<evidence type="ECO:0000313" key="4">
    <source>
        <dbReference type="EMBL" id="PNG25854.1"/>
    </source>
</evidence>
<organism evidence="4 5">
    <name type="scientific">Methylocella silvestris</name>
    <dbReference type="NCBI Taxonomy" id="199596"/>
    <lineage>
        <taxon>Bacteria</taxon>
        <taxon>Pseudomonadati</taxon>
        <taxon>Pseudomonadota</taxon>
        <taxon>Alphaproteobacteria</taxon>
        <taxon>Hyphomicrobiales</taxon>
        <taxon>Beijerinckiaceae</taxon>
        <taxon>Methylocella</taxon>
    </lineage>
</organism>
<dbReference type="EMBL" id="PDZR01000011">
    <property type="protein sequence ID" value="PNG25854.1"/>
    <property type="molecule type" value="Genomic_DNA"/>
</dbReference>
<dbReference type="InterPro" id="IPR041881">
    <property type="entry name" value="PqqD_sf"/>
</dbReference>
<dbReference type="InterPro" id="IPR022479">
    <property type="entry name" value="PqqD_bac"/>
</dbReference>
<evidence type="ECO:0000313" key="5">
    <source>
        <dbReference type="Proteomes" id="UP000236286"/>
    </source>
</evidence>
<protein>
    <submittedName>
        <fullName evidence="4">Pyrroloquinoline quinone biosynthesis peptide chaperone PqqD</fullName>
    </submittedName>
</protein>
<accession>A0A2J7TGF2</accession>
<dbReference type="RefSeq" id="WP_102843795.1">
    <property type="nucleotide sequence ID" value="NZ_PDZR01000011.1"/>
</dbReference>
<dbReference type="Proteomes" id="UP000236286">
    <property type="component" value="Unassembled WGS sequence"/>
</dbReference>
<proteinExistence type="predicted"/>
<evidence type="ECO:0000256" key="1">
    <source>
        <dbReference type="ARBA" id="ARBA00004886"/>
    </source>
</evidence>
<comment type="pathway">
    <text evidence="1">Cofactor biosynthesis; pyrroloquinoline quinone biosynthesis.</text>
</comment>
<reference evidence="4 5" key="1">
    <citation type="submission" date="2017-10" db="EMBL/GenBank/DDBJ databases">
        <title>Genome announcement of Methylocella silvestris TVC from permafrost.</title>
        <authorList>
            <person name="Wang J."/>
            <person name="Geng K."/>
            <person name="Ul-Haque F."/>
            <person name="Crombie A.T."/>
            <person name="Street L.E."/>
            <person name="Wookey P.A."/>
            <person name="Murrell J.C."/>
            <person name="Pratscher J."/>
        </authorList>
    </citation>
    <scope>NUCLEOTIDE SEQUENCE [LARGE SCALE GENOMIC DNA]</scope>
    <source>
        <strain evidence="4 5">TVC</strain>
    </source>
</reference>
<name>A0A2J7TGF2_METSI</name>
<keyword evidence="3" id="KW-0884">PQQ biosynthesis</keyword>
<evidence type="ECO:0000256" key="3">
    <source>
        <dbReference type="ARBA" id="ARBA00022905"/>
    </source>
</evidence>
<dbReference type="InterPro" id="IPR008792">
    <property type="entry name" value="PQQD"/>
</dbReference>
<evidence type="ECO:0000256" key="2">
    <source>
        <dbReference type="ARBA" id="ARBA00011741"/>
    </source>
</evidence>
<comment type="caution">
    <text evidence="4">The sequence shown here is derived from an EMBL/GenBank/DDBJ whole genome shotgun (WGS) entry which is preliminary data.</text>
</comment>
<dbReference type="GO" id="GO:0018189">
    <property type="term" value="P:pyrroloquinoline quinone biosynthetic process"/>
    <property type="evidence" value="ECO:0007669"/>
    <property type="project" value="UniProtKB-UniPathway"/>
</dbReference>
<dbReference type="NCBIfam" id="TIGR03859">
    <property type="entry name" value="PQQ_PqqD"/>
    <property type="match status" value="1"/>
</dbReference>
<sequence>MNETVQAAEHGAGQELGIVPRLPRGVRLKFDETRGQWLLLAPERLVKVDDIAVAILKRCDGVATIEAIVEDLATAYAADRALIDADVRRLLNELAVKRMVDL</sequence>
<comment type="subunit">
    <text evidence="2">Monomer. Interacts with PqqE.</text>
</comment>
<dbReference type="OrthoDB" id="7995890at2"/>
<dbReference type="AlphaFoldDB" id="A0A2J7TGF2"/>
<dbReference type="Gene3D" id="1.10.10.1150">
    <property type="entry name" value="Coenzyme PQQ synthesis protein D (PqqD)"/>
    <property type="match status" value="1"/>
</dbReference>
<gene>
    <name evidence="4" type="primary">pqqD</name>
    <name evidence="4" type="ORF">CR492_10975</name>
</gene>
<dbReference type="GO" id="GO:0048038">
    <property type="term" value="F:quinone binding"/>
    <property type="evidence" value="ECO:0007669"/>
    <property type="project" value="InterPro"/>
</dbReference>
<dbReference type="UniPathway" id="UPA00539"/>
<dbReference type="Pfam" id="PF05402">
    <property type="entry name" value="PqqD"/>
    <property type="match status" value="1"/>
</dbReference>